<organism evidence="5 6">
    <name type="scientific">Sulfurovum xiamenensis</name>
    <dbReference type="NCBI Taxonomy" id="3019066"/>
    <lineage>
        <taxon>Bacteria</taxon>
        <taxon>Pseudomonadati</taxon>
        <taxon>Campylobacterota</taxon>
        <taxon>Epsilonproteobacteria</taxon>
        <taxon>Campylobacterales</taxon>
        <taxon>Sulfurovaceae</taxon>
        <taxon>Sulfurovum</taxon>
    </lineage>
</organism>
<evidence type="ECO:0000256" key="1">
    <source>
        <dbReference type="ARBA" id="ARBA00004863"/>
    </source>
</evidence>
<sequence length="215" mass="24559">MLFGSISYLNLLPFQVFLKRYISNNASKMTFRYKRAVPSQINKALKRREINAGFISSVESAQCKCTDLGIIANQKVYSVLLLEGESEMDPASATSNQLAHLLGLKGKVLIGDAALKHYLHEGEGIDLAEAWYKETGLPFVFARLCYNKHEEAIQKMARAFSQTKVKIPQYILKKEAKKRGITPKQLTWYLSHIHYQMDDKAKKSLKLFLDKTRRL</sequence>
<dbReference type="Gene3D" id="3.40.190.10">
    <property type="entry name" value="Periplasmic binding protein-like II"/>
    <property type="match status" value="2"/>
</dbReference>
<keyword evidence="2 4" id="KW-0474">Menaquinone biosynthesis</keyword>
<dbReference type="Proteomes" id="UP001169066">
    <property type="component" value="Unassembled WGS sequence"/>
</dbReference>
<comment type="caution">
    <text evidence="5">The sequence shown here is derived from an EMBL/GenBank/DDBJ whole genome shotgun (WGS) entry which is preliminary data.</text>
</comment>
<reference evidence="5" key="1">
    <citation type="submission" date="2023-01" db="EMBL/GenBank/DDBJ databases">
        <title>Sulfurovum sp. XTW-4 genome assembly.</title>
        <authorList>
            <person name="Wang J."/>
        </authorList>
    </citation>
    <scope>NUCLEOTIDE SEQUENCE</scope>
    <source>
        <strain evidence="5">XTW-4</strain>
    </source>
</reference>
<protein>
    <recommendedName>
        <fullName evidence="4">Chorismate dehydratase</fullName>
        <ecNumber evidence="4">4.2.1.151</ecNumber>
    </recommendedName>
    <alternativeName>
        <fullName evidence="4">Menaquinone biosynthetic enzyme MqnA</fullName>
    </alternativeName>
</protein>
<comment type="function">
    <text evidence="4">Catalyzes the dehydration of chorismate into 3-[(1-carboxyvinyl)oxy]benzoate, a step in the biosynthesis of menaquinone (MK, vitamin K2).</text>
</comment>
<dbReference type="EC" id="4.2.1.151" evidence="4"/>
<comment type="pathway">
    <text evidence="1 4">Quinol/quinone metabolism; menaquinone biosynthesis.</text>
</comment>
<keyword evidence="6" id="KW-1185">Reference proteome</keyword>
<dbReference type="PANTHER" id="PTHR37690">
    <property type="entry name" value="CHORISMATE DEHYDRATASE"/>
    <property type="match status" value="1"/>
</dbReference>
<dbReference type="PANTHER" id="PTHR37690:SF1">
    <property type="entry name" value="CHORISMATE DEHYDRATASE"/>
    <property type="match status" value="1"/>
</dbReference>
<gene>
    <name evidence="4" type="primary">mqnA</name>
    <name evidence="5" type="ORF">PF327_05830</name>
</gene>
<evidence type="ECO:0000256" key="4">
    <source>
        <dbReference type="HAMAP-Rule" id="MF_00995"/>
    </source>
</evidence>
<evidence type="ECO:0000256" key="3">
    <source>
        <dbReference type="ARBA" id="ARBA00023239"/>
    </source>
</evidence>
<comment type="catalytic activity">
    <reaction evidence="4">
        <text>chorismate = 3-[(1-carboxyvinyl)-oxy]benzoate + H2O</text>
        <dbReference type="Rhea" id="RHEA:40051"/>
        <dbReference type="ChEBI" id="CHEBI:15377"/>
        <dbReference type="ChEBI" id="CHEBI:29748"/>
        <dbReference type="ChEBI" id="CHEBI:76981"/>
        <dbReference type="EC" id="4.2.1.151"/>
    </reaction>
</comment>
<dbReference type="SUPFAM" id="SSF53850">
    <property type="entry name" value="Periplasmic binding protein-like II"/>
    <property type="match status" value="1"/>
</dbReference>
<dbReference type="Pfam" id="PF02621">
    <property type="entry name" value="VitK2_biosynth"/>
    <property type="match status" value="2"/>
</dbReference>
<dbReference type="RefSeq" id="WP_289401693.1">
    <property type="nucleotide sequence ID" value="NZ_JAQIBC010000003.1"/>
</dbReference>
<comment type="similarity">
    <text evidence="4">Belongs to the MqnA/MqnD family. MqnA subfamily.</text>
</comment>
<proteinExistence type="inferred from homology"/>
<dbReference type="InterPro" id="IPR003773">
    <property type="entry name" value="Menaquinone_biosynth"/>
</dbReference>
<dbReference type="EMBL" id="JAQIBC010000003">
    <property type="protein sequence ID" value="MDM5263715.1"/>
    <property type="molecule type" value="Genomic_DNA"/>
</dbReference>
<keyword evidence="3 4" id="KW-0456">Lyase</keyword>
<dbReference type="InterPro" id="IPR030868">
    <property type="entry name" value="MqnA"/>
</dbReference>
<evidence type="ECO:0000256" key="2">
    <source>
        <dbReference type="ARBA" id="ARBA00022428"/>
    </source>
</evidence>
<accession>A0ABT7QRI7</accession>
<dbReference type="HAMAP" id="MF_00995">
    <property type="entry name" value="MqnA"/>
    <property type="match status" value="1"/>
</dbReference>
<evidence type="ECO:0000313" key="5">
    <source>
        <dbReference type="EMBL" id="MDM5263715.1"/>
    </source>
</evidence>
<name>A0ABT7QRI7_9BACT</name>
<evidence type="ECO:0000313" key="6">
    <source>
        <dbReference type="Proteomes" id="UP001169066"/>
    </source>
</evidence>